<feature type="compositionally biased region" description="Polar residues" evidence="9">
    <location>
        <begin position="51"/>
        <end position="63"/>
    </location>
</feature>
<evidence type="ECO:0000256" key="1">
    <source>
        <dbReference type="ARBA" id="ARBA00004459"/>
    </source>
</evidence>
<dbReference type="GeneID" id="93358896"/>
<evidence type="ECO:0000256" key="6">
    <source>
        <dbReference type="ARBA" id="ARBA00023288"/>
    </source>
</evidence>
<sequence length="63" mass="6477">MKKKMICAVSAVMLLTLSGCGLKGPLYFPPEEPAAAKSAPAAKPAAEQSAVQTDNAETGKTQK</sequence>
<reference evidence="11 14" key="2">
    <citation type="submission" date="2018-04" db="EMBL/GenBank/DDBJ databases">
        <title>Whole genome sequencing of Morganella morganii AR_0133.</title>
        <authorList>
            <person name="Conlan S."/>
            <person name="Thomas P.J."/>
            <person name="Mullikin J."/>
            <person name="Frank K.M."/>
            <person name="Segre J.A."/>
        </authorList>
    </citation>
    <scope>NUCLEOTIDE SEQUENCE [LARGE SCALE GENOMIC DNA]</scope>
    <source>
        <strain evidence="11 14">AR_0133</strain>
    </source>
</reference>
<dbReference type="RefSeq" id="WP_004234431.1">
    <property type="nucleotide sequence ID" value="NZ_ABGYJJ040000001.1"/>
</dbReference>
<feature type="chain" id="PRO_5014506953" description="LPS-assembly lipoprotein LptM" evidence="10">
    <location>
        <begin position="24"/>
        <end position="63"/>
    </location>
</feature>
<evidence type="ECO:0000256" key="10">
    <source>
        <dbReference type="SAM" id="SignalP"/>
    </source>
</evidence>
<evidence type="ECO:0000256" key="2">
    <source>
        <dbReference type="ARBA" id="ARBA00022729"/>
    </source>
</evidence>
<evidence type="ECO:0000313" key="13">
    <source>
        <dbReference type="EMBL" id="MDS0899339.1"/>
    </source>
</evidence>
<dbReference type="Proteomes" id="UP000650477">
    <property type="component" value="Unassembled WGS sequence"/>
</dbReference>
<evidence type="ECO:0000313" key="11">
    <source>
        <dbReference type="EMBL" id="AWC93500.1"/>
    </source>
</evidence>
<comment type="subcellular location">
    <subcellularLocation>
        <location evidence="1">Cell outer membrane</location>
        <topology evidence="1">Lipid-anchor</topology>
    </subcellularLocation>
</comment>
<dbReference type="Proteomes" id="UP001182247">
    <property type="component" value="Unassembled WGS sequence"/>
</dbReference>
<keyword evidence="2 10" id="KW-0732">Signal</keyword>
<accession>A0A0A5SG14</accession>
<dbReference type="NCBIfam" id="NF047847">
    <property type="entry name" value="SS_mature_LptM"/>
    <property type="match status" value="1"/>
</dbReference>
<comment type="similarity">
    <text evidence="7">Belongs to the LptM family.</text>
</comment>
<dbReference type="PROSITE" id="PS51257">
    <property type="entry name" value="PROKAR_LIPOPROTEIN"/>
    <property type="match status" value="1"/>
</dbReference>
<dbReference type="STRING" id="582.AL531_14425"/>
<dbReference type="EMBL" id="JAPKIY010000028">
    <property type="protein sequence ID" value="MDS0899339.1"/>
    <property type="molecule type" value="Genomic_DNA"/>
</dbReference>
<dbReference type="AlphaFoldDB" id="A0A0A5SG14"/>
<gene>
    <name evidence="11" type="ORF">AM380_07600</name>
    <name evidence="12" type="ORF">CYG68_13655</name>
    <name evidence="13" type="ORF">OSC06_15315</name>
</gene>
<keyword evidence="4" id="KW-0564">Palmitate</keyword>
<keyword evidence="3" id="KW-0472">Membrane</keyword>
<organism evidence="12 15">
    <name type="scientific">Morganella morganii</name>
    <name type="common">Proteus morganii</name>
    <dbReference type="NCBI Taxonomy" id="582"/>
    <lineage>
        <taxon>Bacteria</taxon>
        <taxon>Pseudomonadati</taxon>
        <taxon>Pseudomonadota</taxon>
        <taxon>Gammaproteobacteria</taxon>
        <taxon>Enterobacterales</taxon>
        <taxon>Morganellaceae</taxon>
        <taxon>Morganella</taxon>
    </lineage>
</organism>
<reference evidence="12" key="1">
    <citation type="submission" date="2017-12" db="EMBL/GenBank/DDBJ databases">
        <title>Genome sequencing and analysis.</title>
        <authorList>
            <person name="Huang Y.-T."/>
        </authorList>
    </citation>
    <scope>NUCLEOTIDE SEQUENCE</scope>
    <source>
        <strain evidence="12">VGH116</strain>
    </source>
</reference>
<evidence type="ECO:0000313" key="15">
    <source>
        <dbReference type="Proteomes" id="UP000650477"/>
    </source>
</evidence>
<name>A0A0A5SG14_MORMO</name>
<reference evidence="13" key="3">
    <citation type="submission" date="2023-02" db="EMBL/GenBank/DDBJ databases">
        <title>Detection, antimicrobial susceptibility and genomic characterization of NDM-producing species of Morganellaceae, Yersiniaceae, and Enterobacteriaceae other than Klebsiella.</title>
        <authorList>
            <person name="Camargo C.H."/>
            <person name="Sacchi C.T."/>
            <person name="Campos K.R."/>
        </authorList>
    </citation>
    <scope>NUCLEOTIDE SEQUENCE</scope>
    <source>
        <strain evidence="13">1189_21</strain>
    </source>
</reference>
<dbReference type="EMBL" id="CP028956">
    <property type="protein sequence ID" value="AWC93500.1"/>
    <property type="molecule type" value="Genomic_DNA"/>
</dbReference>
<evidence type="ECO:0000313" key="12">
    <source>
        <dbReference type="EMBL" id="MBE8613438.1"/>
    </source>
</evidence>
<feature type="compositionally biased region" description="Low complexity" evidence="9">
    <location>
        <begin position="33"/>
        <end position="50"/>
    </location>
</feature>
<evidence type="ECO:0000256" key="3">
    <source>
        <dbReference type="ARBA" id="ARBA00023136"/>
    </source>
</evidence>
<dbReference type="Proteomes" id="UP000244682">
    <property type="component" value="Chromosome"/>
</dbReference>
<evidence type="ECO:0000313" key="14">
    <source>
        <dbReference type="Proteomes" id="UP000244682"/>
    </source>
</evidence>
<evidence type="ECO:0000256" key="5">
    <source>
        <dbReference type="ARBA" id="ARBA00023237"/>
    </source>
</evidence>
<protein>
    <recommendedName>
        <fullName evidence="8">LPS-assembly lipoprotein LptM</fullName>
    </recommendedName>
</protein>
<evidence type="ECO:0000256" key="4">
    <source>
        <dbReference type="ARBA" id="ARBA00023139"/>
    </source>
</evidence>
<feature type="signal peptide" evidence="10">
    <location>
        <begin position="1"/>
        <end position="23"/>
    </location>
</feature>
<dbReference type="InterPro" id="IPR032831">
    <property type="entry name" value="LptM_cons"/>
</dbReference>
<dbReference type="GO" id="GO:0009279">
    <property type="term" value="C:cell outer membrane"/>
    <property type="evidence" value="ECO:0007669"/>
    <property type="project" value="UniProtKB-SubCell"/>
</dbReference>
<dbReference type="EMBL" id="PKLF01000011">
    <property type="protein sequence ID" value="MBE8613438.1"/>
    <property type="molecule type" value="Genomic_DNA"/>
</dbReference>
<proteinExistence type="inferred from homology"/>
<feature type="region of interest" description="Disordered" evidence="9">
    <location>
        <begin position="31"/>
        <end position="63"/>
    </location>
</feature>
<evidence type="ECO:0000256" key="7">
    <source>
        <dbReference type="ARBA" id="ARBA00049647"/>
    </source>
</evidence>
<keyword evidence="6 13" id="KW-0449">Lipoprotein</keyword>
<evidence type="ECO:0000256" key="9">
    <source>
        <dbReference type="SAM" id="MobiDB-lite"/>
    </source>
</evidence>
<evidence type="ECO:0000256" key="8">
    <source>
        <dbReference type="ARBA" id="ARBA00049730"/>
    </source>
</evidence>
<dbReference type="Pfam" id="PF13627">
    <property type="entry name" value="LptM_cons"/>
    <property type="match status" value="1"/>
</dbReference>
<keyword evidence="5" id="KW-0998">Cell outer membrane</keyword>